<dbReference type="CTD" id="20205700"/>
<reference evidence="3" key="3">
    <citation type="submission" date="2015-06" db="UniProtKB">
        <authorList>
            <consortium name="EnsemblMetazoa"/>
        </authorList>
    </citation>
    <scope>IDENTIFICATION</scope>
</reference>
<keyword evidence="1" id="KW-0812">Transmembrane</keyword>
<dbReference type="KEGG" id="hro:HELRODRAFT_176109"/>
<evidence type="ECO:0000256" key="1">
    <source>
        <dbReference type="SAM" id="Phobius"/>
    </source>
</evidence>
<keyword evidence="4" id="KW-1185">Reference proteome</keyword>
<keyword evidence="1" id="KW-1133">Transmembrane helix</keyword>
<sequence>MQFPTQGPMFFPEEKTGQDPMFLLTRNSTDIKLSKKNESYGSMKTVKNIDPYPATGNFNNYPEKNSNNLGRTLGLFITVIACFICVLGIVNIIYSSLSLASNSWGCLNSTPANYFSSTLGPSSPSMLILTWIWISAGMWAAIPPFVTGLALIRSKKSKKKIDDPNYNLGVPTELQFSQNSYTNAVCALTNY</sequence>
<evidence type="ECO:0000313" key="4">
    <source>
        <dbReference type="Proteomes" id="UP000015101"/>
    </source>
</evidence>
<name>T1FA51_HELRO</name>
<accession>T1FA51</accession>
<evidence type="ECO:0000313" key="2">
    <source>
        <dbReference type="EMBL" id="ESO00251.1"/>
    </source>
</evidence>
<feature type="transmembrane region" description="Helical" evidence="1">
    <location>
        <begin position="128"/>
        <end position="152"/>
    </location>
</feature>
<dbReference type="EMBL" id="KB096983">
    <property type="protein sequence ID" value="ESO00251.1"/>
    <property type="molecule type" value="Genomic_DNA"/>
</dbReference>
<dbReference type="Proteomes" id="UP000015101">
    <property type="component" value="Unassembled WGS sequence"/>
</dbReference>
<dbReference type="RefSeq" id="XP_009021685.1">
    <property type="nucleotide sequence ID" value="XM_009023437.1"/>
</dbReference>
<dbReference type="InParanoid" id="T1FA51"/>
<dbReference type="HOGENOM" id="CLU_1422933_0_0_1"/>
<dbReference type="EMBL" id="AMQM01005549">
    <property type="status" value="NOT_ANNOTATED_CDS"/>
    <property type="molecule type" value="Genomic_DNA"/>
</dbReference>
<dbReference type="AlphaFoldDB" id="T1FA51"/>
<organism evidence="3 4">
    <name type="scientific">Helobdella robusta</name>
    <name type="common">Californian leech</name>
    <dbReference type="NCBI Taxonomy" id="6412"/>
    <lineage>
        <taxon>Eukaryota</taxon>
        <taxon>Metazoa</taxon>
        <taxon>Spiralia</taxon>
        <taxon>Lophotrochozoa</taxon>
        <taxon>Annelida</taxon>
        <taxon>Clitellata</taxon>
        <taxon>Hirudinea</taxon>
        <taxon>Rhynchobdellida</taxon>
        <taxon>Glossiphoniidae</taxon>
        <taxon>Helobdella</taxon>
    </lineage>
</organism>
<feature type="transmembrane region" description="Helical" evidence="1">
    <location>
        <begin position="73"/>
        <end position="94"/>
    </location>
</feature>
<dbReference type="EnsemblMetazoa" id="HelroT176109">
    <property type="protein sequence ID" value="HelroP176109"/>
    <property type="gene ID" value="HelroG176109"/>
</dbReference>
<gene>
    <name evidence="3" type="primary">20205700</name>
    <name evidence="2" type="ORF">HELRODRAFT_176109</name>
</gene>
<reference evidence="4" key="1">
    <citation type="submission" date="2012-12" db="EMBL/GenBank/DDBJ databases">
        <authorList>
            <person name="Hellsten U."/>
            <person name="Grimwood J."/>
            <person name="Chapman J.A."/>
            <person name="Shapiro H."/>
            <person name="Aerts A."/>
            <person name="Otillar R.P."/>
            <person name="Terry A.Y."/>
            <person name="Boore J.L."/>
            <person name="Simakov O."/>
            <person name="Marletaz F."/>
            <person name="Cho S.-J."/>
            <person name="Edsinger-Gonzales E."/>
            <person name="Havlak P."/>
            <person name="Kuo D.-H."/>
            <person name="Larsson T."/>
            <person name="Lv J."/>
            <person name="Arendt D."/>
            <person name="Savage R."/>
            <person name="Osoegawa K."/>
            <person name="de Jong P."/>
            <person name="Lindberg D.R."/>
            <person name="Seaver E.C."/>
            <person name="Weisblat D.A."/>
            <person name="Putnam N.H."/>
            <person name="Grigoriev I.V."/>
            <person name="Rokhsar D.S."/>
        </authorList>
    </citation>
    <scope>NUCLEOTIDE SEQUENCE</scope>
</reference>
<evidence type="ECO:0000313" key="3">
    <source>
        <dbReference type="EnsemblMetazoa" id="HelroP176109"/>
    </source>
</evidence>
<protein>
    <submittedName>
        <fullName evidence="2 3">Uncharacterized protein</fullName>
    </submittedName>
</protein>
<keyword evidence="1" id="KW-0472">Membrane</keyword>
<dbReference type="GeneID" id="20205700"/>
<proteinExistence type="predicted"/>
<reference evidence="2 4" key="2">
    <citation type="journal article" date="2013" name="Nature">
        <title>Insights into bilaterian evolution from three spiralian genomes.</title>
        <authorList>
            <person name="Simakov O."/>
            <person name="Marletaz F."/>
            <person name="Cho S.J."/>
            <person name="Edsinger-Gonzales E."/>
            <person name="Havlak P."/>
            <person name="Hellsten U."/>
            <person name="Kuo D.H."/>
            <person name="Larsson T."/>
            <person name="Lv J."/>
            <person name="Arendt D."/>
            <person name="Savage R."/>
            <person name="Osoegawa K."/>
            <person name="de Jong P."/>
            <person name="Grimwood J."/>
            <person name="Chapman J.A."/>
            <person name="Shapiro H."/>
            <person name="Aerts A."/>
            <person name="Otillar R.P."/>
            <person name="Terry A.Y."/>
            <person name="Boore J.L."/>
            <person name="Grigoriev I.V."/>
            <person name="Lindberg D.R."/>
            <person name="Seaver E.C."/>
            <person name="Weisblat D.A."/>
            <person name="Putnam N.H."/>
            <person name="Rokhsar D.S."/>
        </authorList>
    </citation>
    <scope>NUCLEOTIDE SEQUENCE</scope>
</reference>